<proteinExistence type="predicted"/>
<evidence type="ECO:0000313" key="1">
    <source>
        <dbReference type="EMBL" id="KGH28581.1"/>
    </source>
</evidence>
<dbReference type="Proteomes" id="UP000029553">
    <property type="component" value="Unassembled WGS sequence"/>
</dbReference>
<dbReference type="EMBL" id="AWOR01000049">
    <property type="protein sequence ID" value="KGH28581.1"/>
    <property type="molecule type" value="Genomic_DNA"/>
</dbReference>
<organism evidence="1 2">
    <name type="scientific">Comamonas testosteroni</name>
    <name type="common">Pseudomonas testosteroni</name>
    <dbReference type="NCBI Taxonomy" id="285"/>
    <lineage>
        <taxon>Bacteria</taxon>
        <taxon>Pseudomonadati</taxon>
        <taxon>Pseudomonadota</taxon>
        <taxon>Betaproteobacteria</taxon>
        <taxon>Burkholderiales</taxon>
        <taxon>Comamonadaceae</taxon>
        <taxon>Comamonas</taxon>
    </lineage>
</organism>
<gene>
    <name evidence="1" type="ORF">P353_15410</name>
</gene>
<dbReference type="AlphaFoldDB" id="A0A096FE18"/>
<comment type="caution">
    <text evidence="1">The sequence shown here is derived from an EMBL/GenBank/DDBJ whole genome shotgun (WGS) entry which is preliminary data.</text>
</comment>
<protein>
    <submittedName>
        <fullName evidence="1">Uncharacterized protein</fullName>
    </submittedName>
</protein>
<accession>A0A096FE18</accession>
<reference evidence="1 2" key="1">
    <citation type="submission" date="2013-09" db="EMBL/GenBank/DDBJ databases">
        <title>High correlation between genotypes and phenotypes of environmental bacteria Comamonas testosteroni strains.</title>
        <authorList>
            <person name="Liu L."/>
            <person name="Zhu W."/>
            <person name="Xia X."/>
            <person name="Xu B."/>
            <person name="Luo M."/>
            <person name="Wang G."/>
        </authorList>
    </citation>
    <scope>NUCLEOTIDE SEQUENCE [LARGE SCALE GENOMIC DNA]</scope>
    <source>
        <strain evidence="1 2">JL40</strain>
    </source>
</reference>
<evidence type="ECO:0000313" key="2">
    <source>
        <dbReference type="Proteomes" id="UP000029553"/>
    </source>
</evidence>
<sequence>MKPKINFIERERLFRRELKRRQVRFLPTQVLRRIFEEAGV</sequence>
<name>A0A096FE18_COMTE</name>